<evidence type="ECO:0000313" key="4">
    <source>
        <dbReference type="Proteomes" id="UP001157069"/>
    </source>
</evidence>
<name>A0ABQ6JZE8_9MICO</name>
<dbReference type="InterPro" id="IPR007210">
    <property type="entry name" value="ABC_Gly_betaine_transp_sub-bd"/>
</dbReference>
<reference evidence="4" key="1">
    <citation type="journal article" date="2019" name="Int. J. Syst. Evol. Microbiol.">
        <title>The Global Catalogue of Microorganisms (GCM) 10K type strain sequencing project: providing services to taxonomists for standard genome sequencing and annotation.</title>
        <authorList>
            <consortium name="The Broad Institute Genomics Platform"/>
            <consortium name="The Broad Institute Genome Sequencing Center for Infectious Disease"/>
            <person name="Wu L."/>
            <person name="Ma J."/>
        </authorList>
    </citation>
    <scope>NUCLEOTIDE SEQUENCE [LARGE SCALE GENOMIC DNA]</scope>
    <source>
        <strain evidence="4">NBRC 108755</strain>
    </source>
</reference>
<dbReference type="Gene3D" id="3.40.190.120">
    <property type="entry name" value="Osmoprotection protein (prox), domain 2"/>
    <property type="match status" value="1"/>
</dbReference>
<accession>A0ABQ6JZE8</accession>
<keyword evidence="1" id="KW-0732">Signal</keyword>
<sequence length="305" mass="32048">MFTARNKGRLALGAVVVGAALALSGCASGDPLDSGSSNPGDGSSDTIVIGSQAYYSNEIIAEIYAQALENAGYTVERNFNIGQRDAYIPAIENGSIDLFPEYTGNLLQFYAPDTTATTPDDVYAELKDALPDGLTVLDQSPATDQDSYNVTKSFADQYGLTSIADLASVDVPVVLGGAPELEQRPYGPSGLKDLYGVTVQFQATGDTTVEDLVAGTINLADVYSADPRIQTDDLVTLDDPEGLFLASNVVPLVNVDIADEIADVINAVSAKLTPEGLVDLNVQSTVDQKSPSDLAKAWLTEQGLI</sequence>
<evidence type="ECO:0000313" key="3">
    <source>
        <dbReference type="EMBL" id="GMA93022.1"/>
    </source>
</evidence>
<keyword evidence="4" id="KW-1185">Reference proteome</keyword>
<dbReference type="SUPFAM" id="SSF53850">
    <property type="entry name" value="Periplasmic binding protein-like II"/>
    <property type="match status" value="1"/>
</dbReference>
<dbReference type="Pfam" id="PF04069">
    <property type="entry name" value="OpuAC"/>
    <property type="match status" value="1"/>
</dbReference>
<comment type="caution">
    <text evidence="3">The sequence shown here is derived from an EMBL/GenBank/DDBJ whole genome shotgun (WGS) entry which is preliminary data.</text>
</comment>
<evidence type="ECO:0000256" key="1">
    <source>
        <dbReference type="SAM" id="SignalP"/>
    </source>
</evidence>
<gene>
    <name evidence="3" type="ORF">GCM10025869_35510</name>
</gene>
<dbReference type="Gene3D" id="3.40.190.10">
    <property type="entry name" value="Periplasmic binding protein-like II"/>
    <property type="match status" value="1"/>
</dbReference>
<dbReference type="PROSITE" id="PS51257">
    <property type="entry name" value="PROKAR_LIPOPROTEIN"/>
    <property type="match status" value="1"/>
</dbReference>
<feature type="chain" id="PRO_5045637891" evidence="1">
    <location>
        <begin position="30"/>
        <end position="305"/>
    </location>
</feature>
<evidence type="ECO:0000259" key="2">
    <source>
        <dbReference type="Pfam" id="PF04069"/>
    </source>
</evidence>
<protein>
    <submittedName>
        <fullName evidence="3">Glycine/betaine ABC transporter permease</fullName>
    </submittedName>
</protein>
<proteinExistence type="predicted"/>
<feature type="domain" description="ABC-type glycine betaine transport system substrate-binding" evidence="2">
    <location>
        <begin position="45"/>
        <end position="301"/>
    </location>
</feature>
<dbReference type="RefSeq" id="WP_284301754.1">
    <property type="nucleotide sequence ID" value="NZ_BSVA01000001.1"/>
</dbReference>
<dbReference type="Proteomes" id="UP001157069">
    <property type="component" value="Unassembled WGS sequence"/>
</dbReference>
<organism evidence="3 4">
    <name type="scientific">Homoserinibacter gongjuensis</name>
    <dbReference type="NCBI Taxonomy" id="1162968"/>
    <lineage>
        <taxon>Bacteria</taxon>
        <taxon>Bacillati</taxon>
        <taxon>Actinomycetota</taxon>
        <taxon>Actinomycetes</taxon>
        <taxon>Micrococcales</taxon>
        <taxon>Microbacteriaceae</taxon>
        <taxon>Homoserinibacter</taxon>
    </lineage>
</organism>
<feature type="signal peptide" evidence="1">
    <location>
        <begin position="1"/>
        <end position="29"/>
    </location>
</feature>
<dbReference type="EMBL" id="BSVA01000001">
    <property type="protein sequence ID" value="GMA93022.1"/>
    <property type="molecule type" value="Genomic_DNA"/>
</dbReference>
<dbReference type="CDD" id="cd13606">
    <property type="entry name" value="PBP2_ProX_like"/>
    <property type="match status" value="1"/>
</dbReference>